<keyword evidence="5 10" id="KW-1133">Transmembrane helix</keyword>
<protein>
    <recommendedName>
        <fullName evidence="13">Mitochondrial cytochrome c oxidase assembly factor</fullName>
    </recommendedName>
</protein>
<evidence type="ECO:0000256" key="7">
    <source>
        <dbReference type="ARBA" id="ARBA00023136"/>
    </source>
</evidence>
<dbReference type="GO" id="GO:0051082">
    <property type="term" value="F:unfolded protein binding"/>
    <property type="evidence" value="ECO:0007669"/>
    <property type="project" value="TreeGrafter"/>
</dbReference>
<dbReference type="Pfam" id="PF09803">
    <property type="entry name" value="Pet100"/>
    <property type="match status" value="1"/>
</dbReference>
<dbReference type="GO" id="GO:0005743">
    <property type="term" value="C:mitochondrial inner membrane"/>
    <property type="evidence" value="ECO:0007669"/>
    <property type="project" value="TreeGrafter"/>
</dbReference>
<gene>
    <name evidence="11" type="ORF">M752DRAFT_279710</name>
</gene>
<dbReference type="PANTHER" id="PTHR33968">
    <property type="entry name" value="PROTEIN PET100 HOMOLOG, MITOCHONDRIAL"/>
    <property type="match status" value="1"/>
</dbReference>
<proteinExistence type="inferred from homology"/>
<evidence type="ECO:0000256" key="10">
    <source>
        <dbReference type="SAM" id="Phobius"/>
    </source>
</evidence>
<feature type="transmembrane region" description="Helical" evidence="10">
    <location>
        <begin position="12"/>
        <end position="31"/>
    </location>
</feature>
<feature type="coiled-coil region" evidence="9">
    <location>
        <begin position="69"/>
        <end position="96"/>
    </location>
</feature>
<evidence type="ECO:0008006" key="13">
    <source>
        <dbReference type="Google" id="ProtNLM"/>
    </source>
</evidence>
<evidence type="ECO:0000256" key="9">
    <source>
        <dbReference type="SAM" id="Coils"/>
    </source>
</evidence>
<name>A0A370P6G4_ASPPH</name>
<comment type="similarity">
    <text evidence="8">Belongs to the PET100 family.</text>
</comment>
<organism evidence="11 12">
    <name type="scientific">Aspergillus phoenicis ATCC 13157</name>
    <dbReference type="NCBI Taxonomy" id="1353007"/>
    <lineage>
        <taxon>Eukaryota</taxon>
        <taxon>Fungi</taxon>
        <taxon>Dikarya</taxon>
        <taxon>Ascomycota</taxon>
        <taxon>Pezizomycotina</taxon>
        <taxon>Eurotiomycetes</taxon>
        <taxon>Eurotiomycetidae</taxon>
        <taxon>Eurotiales</taxon>
        <taxon>Aspergillaceae</taxon>
        <taxon>Aspergillus</taxon>
    </lineage>
</organism>
<evidence type="ECO:0000313" key="12">
    <source>
        <dbReference type="Proteomes" id="UP000254937"/>
    </source>
</evidence>
<dbReference type="EMBL" id="KZ851871">
    <property type="protein sequence ID" value="RDK37459.1"/>
    <property type="molecule type" value="Genomic_DNA"/>
</dbReference>
<dbReference type="InterPro" id="IPR018625">
    <property type="entry name" value="Pet100"/>
</dbReference>
<sequence>MSSILRRLQGGNLEVFKFGMYIIFPIGWMYYFGTNLDDRFSVPGFWPTTEQSHKIPLEKEEIDRELSRMRMLDAVKREKRQRREALEAEAQAQAQAQIQAASSNAE</sequence>
<dbReference type="AlphaFoldDB" id="A0A370P6G4"/>
<dbReference type="GO" id="GO:0033617">
    <property type="term" value="P:mitochondrial respiratory chain complex IV assembly"/>
    <property type="evidence" value="ECO:0007669"/>
    <property type="project" value="InterPro"/>
</dbReference>
<dbReference type="Proteomes" id="UP000254937">
    <property type="component" value="Unassembled WGS sequence"/>
</dbReference>
<evidence type="ECO:0000256" key="1">
    <source>
        <dbReference type="ARBA" id="ARBA00004167"/>
    </source>
</evidence>
<keyword evidence="4" id="KW-0809">Transit peptide</keyword>
<reference evidence="11 12" key="1">
    <citation type="submission" date="2018-07" db="EMBL/GenBank/DDBJ databases">
        <title>Section-level genome sequencing of Aspergillus section Nigri to investigate inter- and intra-species variation.</title>
        <authorList>
            <consortium name="DOE Joint Genome Institute"/>
            <person name="Vesth T.C."/>
            <person name="Nybo J.L."/>
            <person name="Theobald S."/>
            <person name="Frisvad J.C."/>
            <person name="Larsen T.O."/>
            <person name="Nielsen K.F."/>
            <person name="Hoof J.B."/>
            <person name="Brandl J."/>
            <person name="Salamov A."/>
            <person name="Riley R."/>
            <person name="Gladden J.M."/>
            <person name="Phatale P."/>
            <person name="Nielsen M.T."/>
            <person name="Lyhne E.K."/>
            <person name="Kogle M.E."/>
            <person name="Strasser K."/>
            <person name="McDonnell E."/>
            <person name="Barry K."/>
            <person name="Clum A."/>
            <person name="Chen C."/>
            <person name="Nolan M."/>
            <person name="Sandor L."/>
            <person name="Kuo A."/>
            <person name="Lipzen A."/>
            <person name="Hainaut M."/>
            <person name="Drula E."/>
            <person name="Tsang A."/>
            <person name="Magnuson J.K."/>
            <person name="Henrissat B."/>
            <person name="Wiebenga A."/>
            <person name="Simmons B.A."/>
            <person name="Makela M.R."/>
            <person name="De vries R.P."/>
            <person name="Grigoriev I.V."/>
            <person name="Mortensen U.H."/>
            <person name="Baker S.E."/>
            <person name="Andersen M.R."/>
        </authorList>
    </citation>
    <scope>NUCLEOTIDE SEQUENCE [LARGE SCALE GENOMIC DNA]</scope>
    <source>
        <strain evidence="11 12">ATCC 13157</strain>
    </source>
</reference>
<keyword evidence="9" id="KW-0175">Coiled coil</keyword>
<keyword evidence="12" id="KW-1185">Reference proteome</keyword>
<evidence type="ECO:0000256" key="3">
    <source>
        <dbReference type="ARBA" id="ARBA00022692"/>
    </source>
</evidence>
<evidence type="ECO:0000256" key="5">
    <source>
        <dbReference type="ARBA" id="ARBA00022989"/>
    </source>
</evidence>
<keyword evidence="3 10" id="KW-0812">Transmembrane</keyword>
<accession>A0A370P6G4</accession>
<evidence type="ECO:0000256" key="6">
    <source>
        <dbReference type="ARBA" id="ARBA00023128"/>
    </source>
</evidence>
<keyword evidence="7 10" id="KW-0472">Membrane</keyword>
<comment type="subcellular location">
    <subcellularLocation>
        <location evidence="1">Membrane</location>
        <topology evidence="1">Single-pass membrane protein</topology>
    </subcellularLocation>
    <subcellularLocation>
        <location evidence="2">Mitochondrion membrane</location>
    </subcellularLocation>
</comment>
<evidence type="ECO:0000313" key="11">
    <source>
        <dbReference type="EMBL" id="RDK37459.1"/>
    </source>
</evidence>
<keyword evidence="6" id="KW-0496">Mitochondrion</keyword>
<evidence type="ECO:0000256" key="8">
    <source>
        <dbReference type="ARBA" id="ARBA00038077"/>
    </source>
</evidence>
<evidence type="ECO:0000256" key="4">
    <source>
        <dbReference type="ARBA" id="ARBA00022946"/>
    </source>
</evidence>
<dbReference type="PANTHER" id="PTHR33968:SF1">
    <property type="entry name" value="PROTEIN PET100 HOMOLOG, MITOCHONDRIAL"/>
    <property type="match status" value="1"/>
</dbReference>
<evidence type="ECO:0000256" key="2">
    <source>
        <dbReference type="ARBA" id="ARBA00004325"/>
    </source>
</evidence>